<evidence type="ECO:0000313" key="2">
    <source>
        <dbReference type="Proteomes" id="UP001054837"/>
    </source>
</evidence>
<dbReference type="Proteomes" id="UP001054837">
    <property type="component" value="Unassembled WGS sequence"/>
</dbReference>
<name>A0AAV4P5Z4_9ARAC</name>
<comment type="caution">
    <text evidence="1">The sequence shown here is derived from an EMBL/GenBank/DDBJ whole genome shotgun (WGS) entry which is preliminary data.</text>
</comment>
<dbReference type="EMBL" id="BPLQ01002316">
    <property type="protein sequence ID" value="GIX91349.1"/>
    <property type="molecule type" value="Genomic_DNA"/>
</dbReference>
<dbReference type="AlphaFoldDB" id="A0AAV4P5Z4"/>
<sequence length="119" mass="13637">MKKEQNGRQPPLQMKTFSQSERWFWRIAIDEVAYALNISRMVLPIKSSTTNSVFIKSAHGGYQESLFQNTSCYTFISLFHCLYNETSFTCVLSFVWAAEGCLARSPLCHRCAKCVSLLH</sequence>
<gene>
    <name evidence="1" type="ORF">CDAR_570961</name>
</gene>
<proteinExistence type="predicted"/>
<accession>A0AAV4P5Z4</accession>
<protein>
    <submittedName>
        <fullName evidence="1">Uncharacterized protein</fullName>
    </submittedName>
</protein>
<reference evidence="1 2" key="1">
    <citation type="submission" date="2021-06" db="EMBL/GenBank/DDBJ databases">
        <title>Caerostris darwini draft genome.</title>
        <authorList>
            <person name="Kono N."/>
            <person name="Arakawa K."/>
        </authorList>
    </citation>
    <scope>NUCLEOTIDE SEQUENCE [LARGE SCALE GENOMIC DNA]</scope>
</reference>
<organism evidence="1 2">
    <name type="scientific">Caerostris darwini</name>
    <dbReference type="NCBI Taxonomy" id="1538125"/>
    <lineage>
        <taxon>Eukaryota</taxon>
        <taxon>Metazoa</taxon>
        <taxon>Ecdysozoa</taxon>
        <taxon>Arthropoda</taxon>
        <taxon>Chelicerata</taxon>
        <taxon>Arachnida</taxon>
        <taxon>Araneae</taxon>
        <taxon>Araneomorphae</taxon>
        <taxon>Entelegynae</taxon>
        <taxon>Araneoidea</taxon>
        <taxon>Araneidae</taxon>
        <taxon>Caerostris</taxon>
    </lineage>
</organism>
<evidence type="ECO:0000313" key="1">
    <source>
        <dbReference type="EMBL" id="GIX91349.1"/>
    </source>
</evidence>
<keyword evidence="2" id="KW-1185">Reference proteome</keyword>